<organism evidence="1 3">
    <name type="scientific">Rotaria magnacalcarata</name>
    <dbReference type="NCBI Taxonomy" id="392030"/>
    <lineage>
        <taxon>Eukaryota</taxon>
        <taxon>Metazoa</taxon>
        <taxon>Spiralia</taxon>
        <taxon>Gnathifera</taxon>
        <taxon>Rotifera</taxon>
        <taxon>Eurotatoria</taxon>
        <taxon>Bdelloidea</taxon>
        <taxon>Philodinida</taxon>
        <taxon>Philodinidae</taxon>
        <taxon>Rotaria</taxon>
    </lineage>
</organism>
<comment type="caution">
    <text evidence="1">The sequence shown here is derived from an EMBL/GenBank/DDBJ whole genome shotgun (WGS) entry which is preliminary data.</text>
</comment>
<sequence length="425" mass="50495">MGNDSNQCTVVYPFLKEKKILITRNESLKNDEIYFNEFFRLIREYSEHCLTSNQNGMDKIYSSLKSLIFDYNKDKCIKRILDHLVDDAVSNLEKLPNADVDNLYKKITYNKLNQGSPDYVYLKEKQMSLKEYILILFDWVNDIISYGDSIRSTKDKHELETILEFQTTGALLYHSEILRSVLSKVYSLVDDYERILYYLDNVSAHQRSLDLILKCLRQRKSEYGEIYKNIQWSFIEPIENIVELNETPSFSFDKIWLACGLEDIEIKTDFKKDYIQDKFDSYDKNSELKTCLHSEIRMIDYLIEQNIHEVHDKDVEIGISKLPCYPCSLYIEQLNNKFKRNFYVGSPTSHGKIYPKWMFRKNEEDMIKNSVTNQLYIFLTNELKLLELRIRKKSGDSDHQETEIDDDAVNNEFIHLMVKQKMKHQ</sequence>
<dbReference type="Proteomes" id="UP000663866">
    <property type="component" value="Unassembled WGS sequence"/>
</dbReference>
<dbReference type="EMBL" id="CAJOBG010005430">
    <property type="protein sequence ID" value="CAF4152591.1"/>
    <property type="molecule type" value="Genomic_DNA"/>
</dbReference>
<reference evidence="1" key="1">
    <citation type="submission" date="2021-02" db="EMBL/GenBank/DDBJ databases">
        <authorList>
            <person name="Nowell W R."/>
        </authorList>
    </citation>
    <scope>NUCLEOTIDE SEQUENCE</scope>
</reference>
<proteinExistence type="predicted"/>
<evidence type="ECO:0000313" key="4">
    <source>
        <dbReference type="Proteomes" id="UP000663866"/>
    </source>
</evidence>
<evidence type="ECO:0000313" key="2">
    <source>
        <dbReference type="EMBL" id="CAF4152591.1"/>
    </source>
</evidence>
<evidence type="ECO:0000313" key="1">
    <source>
        <dbReference type="EMBL" id="CAF2128891.1"/>
    </source>
</evidence>
<dbReference type="Proteomes" id="UP000663856">
    <property type="component" value="Unassembled WGS sequence"/>
</dbReference>
<name>A0A816VWZ1_9BILA</name>
<dbReference type="Pfam" id="PF14441">
    <property type="entry name" value="OTT_1508_deam"/>
    <property type="match status" value="1"/>
</dbReference>
<protein>
    <submittedName>
        <fullName evidence="1">Uncharacterized protein</fullName>
    </submittedName>
</protein>
<dbReference type="EMBL" id="CAJNRF010011153">
    <property type="protein sequence ID" value="CAF2128891.1"/>
    <property type="molecule type" value="Genomic_DNA"/>
</dbReference>
<dbReference type="InterPro" id="IPR027796">
    <property type="entry name" value="OTT_1508_deam-like"/>
</dbReference>
<dbReference type="AlphaFoldDB" id="A0A816VWZ1"/>
<keyword evidence="4" id="KW-1185">Reference proteome</keyword>
<accession>A0A816VWZ1</accession>
<evidence type="ECO:0000313" key="3">
    <source>
        <dbReference type="Proteomes" id="UP000663856"/>
    </source>
</evidence>
<gene>
    <name evidence="2" type="ORF">OVN521_LOCUS23681</name>
    <name evidence="1" type="ORF">WKI299_LOCUS25930</name>
</gene>